<gene>
    <name evidence="2" type="ORF">PIB30_089825</name>
</gene>
<evidence type="ECO:0000256" key="1">
    <source>
        <dbReference type="SAM" id="Phobius"/>
    </source>
</evidence>
<feature type="transmembrane region" description="Helical" evidence="1">
    <location>
        <begin position="12"/>
        <end position="35"/>
    </location>
</feature>
<dbReference type="Proteomes" id="UP001341840">
    <property type="component" value="Unassembled WGS sequence"/>
</dbReference>
<accession>A0ABU6ZST0</accession>
<comment type="caution">
    <text evidence="2">The sequence shown here is derived from an EMBL/GenBank/DDBJ whole genome shotgun (WGS) entry which is preliminary data.</text>
</comment>
<evidence type="ECO:0000313" key="3">
    <source>
        <dbReference type="Proteomes" id="UP001341840"/>
    </source>
</evidence>
<evidence type="ECO:0000313" key="2">
    <source>
        <dbReference type="EMBL" id="MED6225029.1"/>
    </source>
</evidence>
<protein>
    <submittedName>
        <fullName evidence="2">Uncharacterized protein</fullName>
    </submittedName>
</protein>
<reference evidence="2 3" key="1">
    <citation type="journal article" date="2023" name="Plants (Basel)">
        <title>Bridging the Gap: Combining Genomics and Transcriptomics Approaches to Understand Stylosanthes scabra, an Orphan Legume from the Brazilian Caatinga.</title>
        <authorList>
            <person name="Ferreira-Neto J.R.C."/>
            <person name="da Silva M.D."/>
            <person name="Binneck E."/>
            <person name="de Melo N.F."/>
            <person name="da Silva R.H."/>
            <person name="de Melo A.L.T.M."/>
            <person name="Pandolfi V."/>
            <person name="Bustamante F.O."/>
            <person name="Brasileiro-Vidal A.C."/>
            <person name="Benko-Iseppon A.M."/>
        </authorList>
    </citation>
    <scope>NUCLEOTIDE SEQUENCE [LARGE SCALE GENOMIC DNA]</scope>
    <source>
        <tissue evidence="2">Leaves</tissue>
    </source>
</reference>
<keyword evidence="3" id="KW-1185">Reference proteome</keyword>
<keyword evidence="1" id="KW-1133">Transmembrane helix</keyword>
<keyword evidence="1" id="KW-0472">Membrane</keyword>
<proteinExistence type="predicted"/>
<keyword evidence="1" id="KW-0812">Transmembrane</keyword>
<sequence>MVVKRLSPSRPSSLLILLVNNILRLLVVSLIRYLFVMDSHPTTAAGIPLDLMKPMVLYPKRMSTFFSF</sequence>
<name>A0ABU6ZST0_9FABA</name>
<organism evidence="2 3">
    <name type="scientific">Stylosanthes scabra</name>
    <dbReference type="NCBI Taxonomy" id="79078"/>
    <lineage>
        <taxon>Eukaryota</taxon>
        <taxon>Viridiplantae</taxon>
        <taxon>Streptophyta</taxon>
        <taxon>Embryophyta</taxon>
        <taxon>Tracheophyta</taxon>
        <taxon>Spermatophyta</taxon>
        <taxon>Magnoliopsida</taxon>
        <taxon>eudicotyledons</taxon>
        <taxon>Gunneridae</taxon>
        <taxon>Pentapetalae</taxon>
        <taxon>rosids</taxon>
        <taxon>fabids</taxon>
        <taxon>Fabales</taxon>
        <taxon>Fabaceae</taxon>
        <taxon>Papilionoideae</taxon>
        <taxon>50 kb inversion clade</taxon>
        <taxon>dalbergioids sensu lato</taxon>
        <taxon>Dalbergieae</taxon>
        <taxon>Pterocarpus clade</taxon>
        <taxon>Stylosanthes</taxon>
    </lineage>
</organism>
<dbReference type="EMBL" id="JASCZI010273560">
    <property type="protein sequence ID" value="MED6225029.1"/>
    <property type="molecule type" value="Genomic_DNA"/>
</dbReference>